<sequence length="74" mass="7869">MSSNHHCVAHSCALSRRHFLLLLLLPQAQAPAANLQKTLVATQLSTLPTHAPCLSWYSLLAQAAAPSSIQALPS</sequence>
<evidence type="ECO:0000313" key="2">
    <source>
        <dbReference type="EMBL" id="ORZ33959.1"/>
    </source>
</evidence>
<keyword evidence="1" id="KW-0732">Signal</keyword>
<feature type="signal peptide" evidence="1">
    <location>
        <begin position="1"/>
        <end position="32"/>
    </location>
</feature>
<proteinExistence type="predicted"/>
<feature type="chain" id="PRO_5013277050" description="Secreted protein" evidence="1">
    <location>
        <begin position="33"/>
        <end position="74"/>
    </location>
</feature>
<comment type="caution">
    <text evidence="2">The sequence shown here is derived from an EMBL/GenBank/DDBJ whole genome shotgun (WGS) entry which is preliminary data.</text>
</comment>
<accession>A0A1Y2HHE9</accession>
<evidence type="ECO:0000256" key="1">
    <source>
        <dbReference type="SAM" id="SignalP"/>
    </source>
</evidence>
<keyword evidence="3" id="KW-1185">Reference proteome</keyword>
<dbReference type="EMBL" id="MCFL01000032">
    <property type="protein sequence ID" value="ORZ33959.1"/>
    <property type="molecule type" value="Genomic_DNA"/>
</dbReference>
<evidence type="ECO:0000313" key="3">
    <source>
        <dbReference type="Proteomes" id="UP000193411"/>
    </source>
</evidence>
<organism evidence="2 3">
    <name type="scientific">Catenaria anguillulae PL171</name>
    <dbReference type="NCBI Taxonomy" id="765915"/>
    <lineage>
        <taxon>Eukaryota</taxon>
        <taxon>Fungi</taxon>
        <taxon>Fungi incertae sedis</taxon>
        <taxon>Blastocladiomycota</taxon>
        <taxon>Blastocladiomycetes</taxon>
        <taxon>Blastocladiales</taxon>
        <taxon>Catenariaceae</taxon>
        <taxon>Catenaria</taxon>
    </lineage>
</organism>
<reference evidence="2 3" key="1">
    <citation type="submission" date="2016-07" db="EMBL/GenBank/DDBJ databases">
        <title>Pervasive Adenine N6-methylation of Active Genes in Fungi.</title>
        <authorList>
            <consortium name="DOE Joint Genome Institute"/>
            <person name="Mondo S.J."/>
            <person name="Dannebaum R.O."/>
            <person name="Kuo R.C."/>
            <person name="Labutti K."/>
            <person name="Haridas S."/>
            <person name="Kuo A."/>
            <person name="Salamov A."/>
            <person name="Ahrendt S.R."/>
            <person name="Lipzen A."/>
            <person name="Sullivan W."/>
            <person name="Andreopoulos W.B."/>
            <person name="Clum A."/>
            <person name="Lindquist E."/>
            <person name="Daum C."/>
            <person name="Ramamoorthy G.K."/>
            <person name="Gryganskyi A."/>
            <person name="Culley D."/>
            <person name="Magnuson J.K."/>
            <person name="James T.Y."/>
            <person name="O'Malley M.A."/>
            <person name="Stajich J.E."/>
            <person name="Spatafora J.W."/>
            <person name="Visel A."/>
            <person name="Grigoriev I.V."/>
        </authorList>
    </citation>
    <scope>NUCLEOTIDE SEQUENCE [LARGE SCALE GENOMIC DNA]</scope>
    <source>
        <strain evidence="2 3">PL171</strain>
    </source>
</reference>
<gene>
    <name evidence="2" type="ORF">BCR44DRAFT_35625</name>
</gene>
<dbReference type="AlphaFoldDB" id="A0A1Y2HHE9"/>
<dbReference type="Proteomes" id="UP000193411">
    <property type="component" value="Unassembled WGS sequence"/>
</dbReference>
<protein>
    <recommendedName>
        <fullName evidence="4">Secreted protein</fullName>
    </recommendedName>
</protein>
<name>A0A1Y2HHE9_9FUNG</name>
<evidence type="ECO:0008006" key="4">
    <source>
        <dbReference type="Google" id="ProtNLM"/>
    </source>
</evidence>